<feature type="domain" description="ABM" evidence="1">
    <location>
        <begin position="5"/>
        <end position="97"/>
    </location>
</feature>
<proteinExistence type="predicted"/>
<protein>
    <recommendedName>
        <fullName evidence="1">ABM domain-containing protein</fullName>
    </recommendedName>
</protein>
<dbReference type="PANTHER" id="PTHR40624:SF1">
    <property type="entry name" value="BIOSYNTHESIS MONOOXYGENASE, PUTATIVE (AFU_ORTHOLOGUE AFUA_1G12025)-RELATED"/>
    <property type="match status" value="1"/>
</dbReference>
<dbReference type="Pfam" id="PF03992">
    <property type="entry name" value="ABM"/>
    <property type="match status" value="1"/>
</dbReference>
<reference evidence="2 3" key="1">
    <citation type="submission" date="2019-07" db="EMBL/GenBank/DDBJ databases">
        <title>Finished genome of Venturia effusa.</title>
        <authorList>
            <person name="Young C.A."/>
            <person name="Cox M.P."/>
            <person name="Ganley A.R.D."/>
            <person name="David W.J."/>
        </authorList>
    </citation>
    <scope>NUCLEOTIDE SEQUENCE [LARGE SCALE GENOMIC DNA]</scope>
    <source>
        <strain evidence="3">albino</strain>
    </source>
</reference>
<dbReference type="AlphaFoldDB" id="A0A517LK75"/>
<dbReference type="SUPFAM" id="SSF54909">
    <property type="entry name" value="Dimeric alpha+beta barrel"/>
    <property type="match status" value="1"/>
</dbReference>
<dbReference type="Proteomes" id="UP000316270">
    <property type="component" value="Chromosome 14"/>
</dbReference>
<gene>
    <name evidence="2" type="ORF">FKW77_005341</name>
</gene>
<evidence type="ECO:0000313" key="2">
    <source>
        <dbReference type="EMBL" id="QDS76043.1"/>
    </source>
</evidence>
<organism evidence="2 3">
    <name type="scientific">Venturia effusa</name>
    <dbReference type="NCBI Taxonomy" id="50376"/>
    <lineage>
        <taxon>Eukaryota</taxon>
        <taxon>Fungi</taxon>
        <taxon>Dikarya</taxon>
        <taxon>Ascomycota</taxon>
        <taxon>Pezizomycotina</taxon>
        <taxon>Dothideomycetes</taxon>
        <taxon>Pleosporomycetidae</taxon>
        <taxon>Venturiales</taxon>
        <taxon>Venturiaceae</taxon>
        <taxon>Venturia</taxon>
    </lineage>
</organism>
<dbReference type="InterPro" id="IPR007138">
    <property type="entry name" value="ABM_dom"/>
</dbReference>
<dbReference type="EMBL" id="CP042198">
    <property type="protein sequence ID" value="QDS76043.1"/>
    <property type="molecule type" value="Genomic_DNA"/>
</dbReference>
<dbReference type="Gene3D" id="3.30.70.100">
    <property type="match status" value="1"/>
</dbReference>
<dbReference type="InterPro" id="IPR011008">
    <property type="entry name" value="Dimeric_a/b-barrel"/>
</dbReference>
<accession>A0A517LK75</accession>
<dbReference type="PANTHER" id="PTHR40624">
    <property type="entry name" value="BIOSYNTHESIS MONOOXYGENASE, PUTATIVE (AFU_ORTHOLOGUE AFUA_1G12025)-RELATED"/>
    <property type="match status" value="1"/>
</dbReference>
<evidence type="ECO:0000259" key="1">
    <source>
        <dbReference type="PROSITE" id="PS51725"/>
    </source>
</evidence>
<dbReference type="OrthoDB" id="10011777at2759"/>
<evidence type="ECO:0000313" key="3">
    <source>
        <dbReference type="Proteomes" id="UP000316270"/>
    </source>
</evidence>
<sequence length="108" mass="11964">MSDTVDIIAIITPKPGKADRVQELLTATAKYVQEKEPTTLRYHLQREVSGDAPTFVMLETYKDKASIAVHGGSQPFKELGRAFKQENLLSKPMQVIFSKPVGGFASRL</sequence>
<name>A0A517LK75_9PEZI</name>
<dbReference type="PROSITE" id="PS51725">
    <property type="entry name" value="ABM"/>
    <property type="match status" value="1"/>
</dbReference>
<keyword evidence="3" id="KW-1185">Reference proteome</keyword>